<evidence type="ECO:0000313" key="1">
    <source>
        <dbReference type="EMBL" id="KRW99135.1"/>
    </source>
</evidence>
<comment type="caution">
    <text evidence="1">The sequence shown here is derived from an EMBL/GenBank/DDBJ whole genome shotgun (WGS) entry which is preliminary data.</text>
</comment>
<name>A0A0V0QAG4_PSEPJ</name>
<dbReference type="InParanoid" id="A0A0V0QAG4"/>
<protein>
    <submittedName>
        <fullName evidence="1">Uncharacterized protein</fullName>
    </submittedName>
</protein>
<organism evidence="1 2">
    <name type="scientific">Pseudocohnilembus persalinus</name>
    <name type="common">Ciliate</name>
    <dbReference type="NCBI Taxonomy" id="266149"/>
    <lineage>
        <taxon>Eukaryota</taxon>
        <taxon>Sar</taxon>
        <taxon>Alveolata</taxon>
        <taxon>Ciliophora</taxon>
        <taxon>Intramacronucleata</taxon>
        <taxon>Oligohymenophorea</taxon>
        <taxon>Scuticociliatia</taxon>
        <taxon>Philasterida</taxon>
        <taxon>Pseudocohnilembidae</taxon>
        <taxon>Pseudocohnilembus</taxon>
    </lineage>
</organism>
<evidence type="ECO:0000313" key="2">
    <source>
        <dbReference type="Proteomes" id="UP000054937"/>
    </source>
</evidence>
<accession>A0A0V0QAG4</accession>
<gene>
    <name evidence="1" type="ORF">PPERSA_02967</name>
</gene>
<proteinExistence type="predicted"/>
<dbReference type="EMBL" id="LDAU01000221">
    <property type="protein sequence ID" value="KRW99135.1"/>
    <property type="molecule type" value="Genomic_DNA"/>
</dbReference>
<dbReference type="Proteomes" id="UP000054937">
    <property type="component" value="Unassembled WGS sequence"/>
</dbReference>
<reference evidence="1 2" key="1">
    <citation type="journal article" date="2015" name="Sci. Rep.">
        <title>Genome of the facultative scuticociliatosis pathogen Pseudocohnilembus persalinus provides insight into its virulence through horizontal gene transfer.</title>
        <authorList>
            <person name="Xiong J."/>
            <person name="Wang G."/>
            <person name="Cheng J."/>
            <person name="Tian M."/>
            <person name="Pan X."/>
            <person name="Warren A."/>
            <person name="Jiang C."/>
            <person name="Yuan D."/>
            <person name="Miao W."/>
        </authorList>
    </citation>
    <scope>NUCLEOTIDE SEQUENCE [LARGE SCALE GENOMIC DNA]</scope>
    <source>
        <strain evidence="1">36N120E</strain>
    </source>
</reference>
<dbReference type="OrthoDB" id="294090at2759"/>
<dbReference type="AlphaFoldDB" id="A0A0V0QAG4"/>
<sequence length="488" mass="58174">MADIDDNIVKSIIYGNQVSNRYGKFRAFCSPLSQEDVENVLIAVGIEQYDPLARFDQTNFRIIVERSKDLLNNLYTRVVQTELEQNKIQQIQSNSKGNRFIQQGKGQNIKRQQLPIKKQNIEIPFIDNTRKFNDPVKKEYNRPNHIFAEGKPQFLNQKVLEPEKQKENQRKKQMMQLVEKVKEQGYQLEKITANMDARFFLQMKQAIQYDHNKLTEKILKMLMIIVELDTREQLLYEYNLQEGLQNMSVNELDDQKVKFINDMLRVDKYLTKDSLEQSGSVLKPLFEMLCILVKSYENNKKLAQLEEEHYQFHNEMEEQEENDKFYSSGQKDINLNSIQKQQLLIQNQSQNQFGNNNNQLDEEFIMQILQEQNLKSMNEQQKQETLQVLNHFYISKANQLEFHKNYWQNIGYKENGKQGEAFQARYYENGFLESTFGDDKEFFALEIQQGYHCFENDEENYKPCYECPKILREYLEARKLIKLKDDDF</sequence>
<keyword evidence="2" id="KW-1185">Reference proteome</keyword>